<keyword evidence="3" id="KW-0804">Transcription</keyword>
<gene>
    <name evidence="5" type="ORF">IAB00_06905</name>
</gene>
<sequence>MITIDYRDRRPIYQQLMEKIEELAVSGLIKPEEQLPSVRSLAVELAINPNTIQRAYGELEKKGIVYSVPGRGSFLASGQETLLAINRAHNRQELAKLAARAKTFGLSREDFLSDAADAYDEGGVVE</sequence>
<dbReference type="PROSITE" id="PS50949">
    <property type="entry name" value="HTH_GNTR"/>
    <property type="match status" value="1"/>
</dbReference>
<dbReference type="SMART" id="SM00345">
    <property type="entry name" value="HTH_GNTR"/>
    <property type="match status" value="1"/>
</dbReference>
<dbReference type="PANTHER" id="PTHR38445">
    <property type="entry name" value="HTH-TYPE TRANSCRIPTIONAL REPRESSOR YTRA"/>
    <property type="match status" value="1"/>
</dbReference>
<dbReference type="GO" id="GO:0003677">
    <property type="term" value="F:DNA binding"/>
    <property type="evidence" value="ECO:0007669"/>
    <property type="project" value="UniProtKB-KW"/>
</dbReference>
<evidence type="ECO:0000256" key="1">
    <source>
        <dbReference type="ARBA" id="ARBA00023015"/>
    </source>
</evidence>
<dbReference type="AlphaFoldDB" id="A0A9D1HKP3"/>
<evidence type="ECO:0000313" key="5">
    <source>
        <dbReference type="EMBL" id="HIU10947.1"/>
    </source>
</evidence>
<dbReference type="CDD" id="cd07377">
    <property type="entry name" value="WHTH_GntR"/>
    <property type="match status" value="1"/>
</dbReference>
<accession>A0A9D1HKP3</accession>
<evidence type="ECO:0000313" key="6">
    <source>
        <dbReference type="Proteomes" id="UP000824124"/>
    </source>
</evidence>
<keyword evidence="1" id="KW-0805">Transcription regulation</keyword>
<dbReference type="SUPFAM" id="SSF46785">
    <property type="entry name" value="Winged helix' DNA-binding domain"/>
    <property type="match status" value="1"/>
</dbReference>
<dbReference type="InterPro" id="IPR036388">
    <property type="entry name" value="WH-like_DNA-bd_sf"/>
</dbReference>
<dbReference type="Gene3D" id="1.10.10.10">
    <property type="entry name" value="Winged helix-like DNA-binding domain superfamily/Winged helix DNA-binding domain"/>
    <property type="match status" value="1"/>
</dbReference>
<name>A0A9D1HKP3_9FIRM</name>
<protein>
    <submittedName>
        <fullName evidence="5">GntR family transcriptional regulator</fullName>
    </submittedName>
</protein>
<dbReference type="InterPro" id="IPR000524">
    <property type="entry name" value="Tscrpt_reg_HTH_GntR"/>
</dbReference>
<comment type="caution">
    <text evidence="5">The sequence shown here is derived from an EMBL/GenBank/DDBJ whole genome shotgun (WGS) entry which is preliminary data.</text>
</comment>
<evidence type="ECO:0000256" key="2">
    <source>
        <dbReference type="ARBA" id="ARBA00023125"/>
    </source>
</evidence>
<organism evidence="5 6">
    <name type="scientific">Candidatus Avidehalobacter gallistercoris</name>
    <dbReference type="NCBI Taxonomy" id="2840694"/>
    <lineage>
        <taxon>Bacteria</taxon>
        <taxon>Bacillati</taxon>
        <taxon>Bacillota</taxon>
        <taxon>Clostridia</taxon>
        <taxon>Eubacteriales</taxon>
        <taxon>Peptococcaceae</taxon>
        <taxon>Peptococcaceae incertae sedis</taxon>
        <taxon>Candidatus Avidehalobacter</taxon>
    </lineage>
</organism>
<dbReference type="InterPro" id="IPR036390">
    <property type="entry name" value="WH_DNA-bd_sf"/>
</dbReference>
<feature type="domain" description="HTH gntR-type" evidence="4">
    <location>
        <begin position="10"/>
        <end position="78"/>
    </location>
</feature>
<keyword evidence="2" id="KW-0238">DNA-binding</keyword>
<reference evidence="5" key="2">
    <citation type="journal article" date="2021" name="PeerJ">
        <title>Extensive microbial diversity within the chicken gut microbiome revealed by metagenomics and culture.</title>
        <authorList>
            <person name="Gilroy R."/>
            <person name="Ravi A."/>
            <person name="Getino M."/>
            <person name="Pursley I."/>
            <person name="Horton D.L."/>
            <person name="Alikhan N.F."/>
            <person name="Baker D."/>
            <person name="Gharbi K."/>
            <person name="Hall N."/>
            <person name="Watson M."/>
            <person name="Adriaenssens E.M."/>
            <person name="Foster-Nyarko E."/>
            <person name="Jarju S."/>
            <person name="Secka A."/>
            <person name="Antonio M."/>
            <person name="Oren A."/>
            <person name="Chaudhuri R.R."/>
            <person name="La Ragione R."/>
            <person name="Hildebrand F."/>
            <person name="Pallen M.J."/>
        </authorList>
    </citation>
    <scope>NUCLEOTIDE SEQUENCE</scope>
    <source>
        <strain evidence="5">2830</strain>
    </source>
</reference>
<dbReference type="Pfam" id="PF00392">
    <property type="entry name" value="GntR"/>
    <property type="match status" value="1"/>
</dbReference>
<evidence type="ECO:0000259" key="4">
    <source>
        <dbReference type="PROSITE" id="PS50949"/>
    </source>
</evidence>
<dbReference type="PANTHER" id="PTHR38445:SF9">
    <property type="entry name" value="HTH-TYPE TRANSCRIPTIONAL REPRESSOR YTRA"/>
    <property type="match status" value="1"/>
</dbReference>
<dbReference type="GO" id="GO:0003700">
    <property type="term" value="F:DNA-binding transcription factor activity"/>
    <property type="evidence" value="ECO:0007669"/>
    <property type="project" value="InterPro"/>
</dbReference>
<dbReference type="Proteomes" id="UP000824124">
    <property type="component" value="Unassembled WGS sequence"/>
</dbReference>
<reference evidence="5" key="1">
    <citation type="submission" date="2020-10" db="EMBL/GenBank/DDBJ databases">
        <authorList>
            <person name="Gilroy R."/>
        </authorList>
    </citation>
    <scope>NUCLEOTIDE SEQUENCE</scope>
    <source>
        <strain evidence="5">2830</strain>
    </source>
</reference>
<evidence type="ECO:0000256" key="3">
    <source>
        <dbReference type="ARBA" id="ARBA00023163"/>
    </source>
</evidence>
<proteinExistence type="predicted"/>
<dbReference type="EMBL" id="DVMH01000034">
    <property type="protein sequence ID" value="HIU10947.1"/>
    <property type="molecule type" value="Genomic_DNA"/>
</dbReference>